<feature type="compositionally biased region" description="Basic and acidic residues" evidence="11">
    <location>
        <begin position="237"/>
        <end position="264"/>
    </location>
</feature>
<evidence type="ECO:0000256" key="11">
    <source>
        <dbReference type="SAM" id="MobiDB-lite"/>
    </source>
</evidence>
<evidence type="ECO:0000256" key="5">
    <source>
        <dbReference type="ARBA" id="ARBA00022553"/>
    </source>
</evidence>
<dbReference type="PANTHER" id="PTHR10460">
    <property type="entry name" value="ABL INTERACTOR FAMILY MEMBER"/>
    <property type="match status" value="1"/>
</dbReference>
<name>A0A7L0LN71_9SYLV</name>
<dbReference type="AlphaFoldDB" id="A0A7L0LN71"/>
<sequence>ELEQLRLSRVPEGRRLLRDQHGNLLRVAEYCQGNYLQAGDKRKALQETMALSAQSLASVASQVGSVAGALLRLPPLQAAQLRRLEGDVASPPQRVAPPKEKVSRREIGALSVPPRLPGCPEVAAPPEPPPPEPYYRNPLDFSALDAPPHGVKDTSTQLSRTGTLARRGTKPCSAQAGAALGRSGRVPEPVRPPTVPPGKLPAAPGSSEPAPRGSQTPWEKGQGIPNPLGKGTGDPKPPGERYRGSQTPGERDRNPKPPGERDRGSQTPGSPGPAPAQPPSGAAVAPVPSAGAGPSPAAGWARSMSPVAAPAVVALYPYARQKDNELSLEPGALLFVTRRYSDGWCEGVLGHRSGFFPGNYVEPL</sequence>
<dbReference type="PRINTS" id="PR00452">
    <property type="entry name" value="SH3DOMAIN"/>
</dbReference>
<feature type="non-terminal residue" evidence="13">
    <location>
        <position position="364"/>
    </location>
</feature>
<feature type="domain" description="SH3" evidence="12">
    <location>
        <begin position="307"/>
        <end position="364"/>
    </location>
</feature>
<dbReference type="Proteomes" id="UP000567822">
    <property type="component" value="Unassembled WGS sequence"/>
</dbReference>
<comment type="subunit">
    <text evidence="7">May interact with PAK1 and PAK2. Probably interacts with TARSH.</text>
</comment>
<dbReference type="FunFam" id="2.30.30.40:FF:000170">
    <property type="entry name" value="ABI gene family member 3"/>
    <property type="match status" value="1"/>
</dbReference>
<organism evidence="13 14">
    <name type="scientific">Sylvietta virens</name>
    <name type="common">Green crombec</name>
    <dbReference type="NCBI Taxonomy" id="208069"/>
    <lineage>
        <taxon>Eukaryota</taxon>
        <taxon>Metazoa</taxon>
        <taxon>Chordata</taxon>
        <taxon>Craniata</taxon>
        <taxon>Vertebrata</taxon>
        <taxon>Euteleostomi</taxon>
        <taxon>Archelosauria</taxon>
        <taxon>Archosauria</taxon>
        <taxon>Dinosauria</taxon>
        <taxon>Saurischia</taxon>
        <taxon>Theropoda</taxon>
        <taxon>Coelurosauria</taxon>
        <taxon>Aves</taxon>
        <taxon>Neognathae</taxon>
        <taxon>Neoaves</taxon>
        <taxon>Telluraves</taxon>
        <taxon>Australaves</taxon>
        <taxon>Passeriformes</taxon>
        <taxon>Sylvioidea</taxon>
        <taxon>Sylviidae</taxon>
        <taxon>Acrocephalinae</taxon>
        <taxon>Sylvietta</taxon>
    </lineage>
</organism>
<keyword evidence="5" id="KW-0597">Phosphoprotein</keyword>
<evidence type="ECO:0000313" key="14">
    <source>
        <dbReference type="Proteomes" id="UP000567822"/>
    </source>
</evidence>
<dbReference type="SMART" id="SM00326">
    <property type="entry name" value="SH3"/>
    <property type="match status" value="1"/>
</dbReference>
<gene>
    <name evidence="13" type="primary">Abi3</name>
    <name evidence="13" type="ORF">SYLVIR_R02848</name>
</gene>
<evidence type="ECO:0000256" key="7">
    <source>
        <dbReference type="ARBA" id="ARBA00063868"/>
    </source>
</evidence>
<evidence type="ECO:0000259" key="12">
    <source>
        <dbReference type="PROSITE" id="PS50002"/>
    </source>
</evidence>
<evidence type="ECO:0000256" key="10">
    <source>
        <dbReference type="PROSITE-ProRule" id="PRU00192"/>
    </source>
</evidence>
<keyword evidence="4" id="KW-0963">Cytoplasm</keyword>
<feature type="compositionally biased region" description="Pro residues" evidence="11">
    <location>
        <begin position="189"/>
        <end position="199"/>
    </location>
</feature>
<dbReference type="InterPro" id="IPR001452">
    <property type="entry name" value="SH3_domain"/>
</dbReference>
<feature type="compositionally biased region" description="Polar residues" evidence="11">
    <location>
        <begin position="153"/>
        <end position="162"/>
    </location>
</feature>
<dbReference type="InterPro" id="IPR036028">
    <property type="entry name" value="SH3-like_dom_sf"/>
</dbReference>
<feature type="compositionally biased region" description="Pro residues" evidence="11">
    <location>
        <begin position="123"/>
        <end position="133"/>
    </location>
</feature>
<dbReference type="Pfam" id="PF14604">
    <property type="entry name" value="SH3_9"/>
    <property type="match status" value="1"/>
</dbReference>
<evidence type="ECO:0000256" key="8">
    <source>
        <dbReference type="ARBA" id="ARBA00074771"/>
    </source>
</evidence>
<dbReference type="GO" id="GO:0017124">
    <property type="term" value="F:SH3 domain binding"/>
    <property type="evidence" value="ECO:0007669"/>
    <property type="project" value="TreeGrafter"/>
</dbReference>
<dbReference type="GO" id="GO:0030334">
    <property type="term" value="P:regulation of cell migration"/>
    <property type="evidence" value="ECO:0007669"/>
    <property type="project" value="TreeGrafter"/>
</dbReference>
<evidence type="ECO:0000256" key="4">
    <source>
        <dbReference type="ARBA" id="ARBA00022490"/>
    </source>
</evidence>
<protein>
    <recommendedName>
        <fullName evidence="8">ABI gene family member 3</fullName>
    </recommendedName>
    <alternativeName>
        <fullName evidence="9">New molecule including SH3</fullName>
    </alternativeName>
</protein>
<evidence type="ECO:0000256" key="1">
    <source>
        <dbReference type="ARBA" id="ARBA00004496"/>
    </source>
</evidence>
<dbReference type="GO" id="GO:0098858">
    <property type="term" value="C:actin-based cell projection"/>
    <property type="evidence" value="ECO:0007669"/>
    <property type="project" value="TreeGrafter"/>
</dbReference>
<proteinExistence type="inferred from homology"/>
<feature type="compositionally biased region" description="Low complexity" evidence="11">
    <location>
        <begin position="279"/>
        <end position="299"/>
    </location>
</feature>
<dbReference type="GO" id="GO:0030027">
    <property type="term" value="C:lamellipodium"/>
    <property type="evidence" value="ECO:0007669"/>
    <property type="project" value="TreeGrafter"/>
</dbReference>
<feature type="region of interest" description="Disordered" evidence="11">
    <location>
        <begin position="88"/>
        <end position="303"/>
    </location>
</feature>
<reference evidence="13 14" key="1">
    <citation type="submission" date="2019-09" db="EMBL/GenBank/DDBJ databases">
        <title>Bird 10,000 Genomes (B10K) Project - Family phase.</title>
        <authorList>
            <person name="Zhang G."/>
        </authorList>
    </citation>
    <scope>NUCLEOTIDE SEQUENCE [LARGE SCALE GENOMIC DNA]</scope>
    <source>
        <strain evidence="13">B10K-DU-009-59</strain>
        <tissue evidence="13">Muscle</tissue>
    </source>
</reference>
<evidence type="ECO:0000256" key="9">
    <source>
        <dbReference type="ARBA" id="ARBA00080253"/>
    </source>
</evidence>
<evidence type="ECO:0000256" key="3">
    <source>
        <dbReference type="ARBA" id="ARBA00022443"/>
    </source>
</evidence>
<dbReference type="GO" id="GO:0002357">
    <property type="term" value="P:defense response to tumor cell"/>
    <property type="evidence" value="ECO:0007669"/>
    <property type="project" value="UniProtKB-ARBA"/>
</dbReference>
<comment type="caution">
    <text evidence="13">The sequence shown here is derived from an EMBL/GenBank/DDBJ whole genome shotgun (WGS) entry which is preliminary data.</text>
</comment>
<dbReference type="SUPFAM" id="SSF50044">
    <property type="entry name" value="SH3-domain"/>
    <property type="match status" value="1"/>
</dbReference>
<dbReference type="GO" id="GO:0035591">
    <property type="term" value="F:signaling adaptor activity"/>
    <property type="evidence" value="ECO:0007669"/>
    <property type="project" value="TreeGrafter"/>
</dbReference>
<feature type="compositionally biased region" description="Basic and acidic residues" evidence="11">
    <location>
        <begin position="97"/>
        <end position="107"/>
    </location>
</feature>
<keyword evidence="6" id="KW-0175">Coiled coil</keyword>
<keyword evidence="3 10" id="KW-0728">SH3 domain</keyword>
<dbReference type="PROSITE" id="PS50002">
    <property type="entry name" value="SH3"/>
    <property type="match status" value="1"/>
</dbReference>
<evidence type="ECO:0000313" key="13">
    <source>
        <dbReference type="EMBL" id="NXK70636.1"/>
    </source>
</evidence>
<dbReference type="InterPro" id="IPR028457">
    <property type="entry name" value="ABI"/>
</dbReference>
<comment type="subcellular location">
    <subcellularLocation>
        <location evidence="1">Cytoplasm</location>
    </subcellularLocation>
</comment>
<dbReference type="PANTHER" id="PTHR10460:SF7">
    <property type="entry name" value="ABI GENE FAMILY MEMBER 3"/>
    <property type="match status" value="1"/>
</dbReference>
<comment type="similarity">
    <text evidence="2">Belongs to the ABI family.</text>
</comment>
<dbReference type="Gene3D" id="2.30.30.40">
    <property type="entry name" value="SH3 Domains"/>
    <property type="match status" value="1"/>
</dbReference>
<evidence type="ECO:0000256" key="6">
    <source>
        <dbReference type="ARBA" id="ARBA00023054"/>
    </source>
</evidence>
<accession>A0A7L0LN71</accession>
<dbReference type="EMBL" id="VXAN01001355">
    <property type="protein sequence ID" value="NXK70636.1"/>
    <property type="molecule type" value="Genomic_DNA"/>
</dbReference>
<dbReference type="GO" id="GO:0001764">
    <property type="term" value="P:neuron migration"/>
    <property type="evidence" value="ECO:0007669"/>
    <property type="project" value="TreeGrafter"/>
</dbReference>
<feature type="non-terminal residue" evidence="13">
    <location>
        <position position="1"/>
    </location>
</feature>
<dbReference type="InterPro" id="IPR012849">
    <property type="entry name" value="Abl-interactor_HHR_dom"/>
</dbReference>
<dbReference type="Pfam" id="PF07815">
    <property type="entry name" value="Abi_HHR"/>
    <property type="match status" value="1"/>
</dbReference>
<dbReference type="GO" id="GO:0031209">
    <property type="term" value="C:SCAR complex"/>
    <property type="evidence" value="ECO:0007669"/>
    <property type="project" value="TreeGrafter"/>
</dbReference>
<keyword evidence="14" id="KW-1185">Reference proteome</keyword>
<dbReference type="Gene3D" id="6.10.140.1620">
    <property type="match status" value="1"/>
</dbReference>
<evidence type="ECO:0000256" key="2">
    <source>
        <dbReference type="ARBA" id="ARBA00010020"/>
    </source>
</evidence>